<accession>A0AAV2NAE3</accession>
<evidence type="ECO:0000313" key="2">
    <source>
        <dbReference type="Proteomes" id="UP001497644"/>
    </source>
</evidence>
<dbReference type="AlphaFoldDB" id="A0AAV2NAE3"/>
<organism evidence="1 2">
    <name type="scientific">Lasius platythorax</name>
    <dbReference type="NCBI Taxonomy" id="488582"/>
    <lineage>
        <taxon>Eukaryota</taxon>
        <taxon>Metazoa</taxon>
        <taxon>Ecdysozoa</taxon>
        <taxon>Arthropoda</taxon>
        <taxon>Hexapoda</taxon>
        <taxon>Insecta</taxon>
        <taxon>Pterygota</taxon>
        <taxon>Neoptera</taxon>
        <taxon>Endopterygota</taxon>
        <taxon>Hymenoptera</taxon>
        <taxon>Apocrita</taxon>
        <taxon>Aculeata</taxon>
        <taxon>Formicoidea</taxon>
        <taxon>Formicidae</taxon>
        <taxon>Formicinae</taxon>
        <taxon>Lasius</taxon>
        <taxon>Lasius</taxon>
    </lineage>
</organism>
<sequence>MACVTNDQLTSVDYRFKSTNPGPDPRTILHQVPAGRAAGSQVPFHVPKPATSRDQQDTTCVAIGQFAGRSNGKHVDRSECVCHTYLPLRSKARNFRGLACFASYSR</sequence>
<evidence type="ECO:0000313" key="1">
    <source>
        <dbReference type="EMBL" id="CAL1677083.1"/>
    </source>
</evidence>
<protein>
    <submittedName>
        <fullName evidence="1">Uncharacterized protein</fullName>
    </submittedName>
</protein>
<gene>
    <name evidence="1" type="ORF">LPLAT_LOCUS3148</name>
</gene>
<keyword evidence="2" id="KW-1185">Reference proteome</keyword>
<name>A0AAV2NAE3_9HYME</name>
<dbReference type="EMBL" id="OZ034835">
    <property type="protein sequence ID" value="CAL1677083.1"/>
    <property type="molecule type" value="Genomic_DNA"/>
</dbReference>
<dbReference type="Proteomes" id="UP001497644">
    <property type="component" value="Chromosome 12"/>
</dbReference>
<reference evidence="1" key="1">
    <citation type="submission" date="2024-04" db="EMBL/GenBank/DDBJ databases">
        <authorList>
            <consortium name="Molecular Ecology Group"/>
        </authorList>
    </citation>
    <scope>NUCLEOTIDE SEQUENCE</scope>
</reference>
<proteinExistence type="predicted"/>